<gene>
    <name evidence="1" type="ORF">Pcinc_005021</name>
</gene>
<evidence type="ECO:0000313" key="1">
    <source>
        <dbReference type="EMBL" id="KAK3891066.1"/>
    </source>
</evidence>
<sequence length="27" mass="2845">MNSNGVEPVVVVLVSKYGIKVEAAGER</sequence>
<name>A0AAE1KZI8_PETCI</name>
<evidence type="ECO:0000313" key="2">
    <source>
        <dbReference type="Proteomes" id="UP001286313"/>
    </source>
</evidence>
<dbReference type="EMBL" id="JAWQEG010000371">
    <property type="protein sequence ID" value="KAK3891066.1"/>
    <property type="molecule type" value="Genomic_DNA"/>
</dbReference>
<accession>A0AAE1KZI8</accession>
<dbReference type="Proteomes" id="UP001286313">
    <property type="component" value="Unassembled WGS sequence"/>
</dbReference>
<proteinExistence type="predicted"/>
<protein>
    <submittedName>
        <fullName evidence="1">Uncharacterized protein</fullName>
    </submittedName>
</protein>
<organism evidence="1 2">
    <name type="scientific">Petrolisthes cinctipes</name>
    <name type="common">Flat porcelain crab</name>
    <dbReference type="NCBI Taxonomy" id="88211"/>
    <lineage>
        <taxon>Eukaryota</taxon>
        <taxon>Metazoa</taxon>
        <taxon>Ecdysozoa</taxon>
        <taxon>Arthropoda</taxon>
        <taxon>Crustacea</taxon>
        <taxon>Multicrustacea</taxon>
        <taxon>Malacostraca</taxon>
        <taxon>Eumalacostraca</taxon>
        <taxon>Eucarida</taxon>
        <taxon>Decapoda</taxon>
        <taxon>Pleocyemata</taxon>
        <taxon>Anomura</taxon>
        <taxon>Galatheoidea</taxon>
        <taxon>Porcellanidae</taxon>
        <taxon>Petrolisthes</taxon>
    </lineage>
</organism>
<reference evidence="1" key="1">
    <citation type="submission" date="2023-10" db="EMBL/GenBank/DDBJ databases">
        <title>Genome assemblies of two species of porcelain crab, Petrolisthes cinctipes and Petrolisthes manimaculis (Anomura: Porcellanidae).</title>
        <authorList>
            <person name="Angst P."/>
        </authorList>
    </citation>
    <scope>NUCLEOTIDE SEQUENCE</scope>
    <source>
        <strain evidence="1">PB745_01</strain>
        <tissue evidence="1">Gill</tissue>
    </source>
</reference>
<keyword evidence="2" id="KW-1185">Reference proteome</keyword>
<feature type="non-terminal residue" evidence="1">
    <location>
        <position position="27"/>
    </location>
</feature>
<comment type="caution">
    <text evidence="1">The sequence shown here is derived from an EMBL/GenBank/DDBJ whole genome shotgun (WGS) entry which is preliminary data.</text>
</comment>
<dbReference type="AlphaFoldDB" id="A0AAE1KZI8"/>